<dbReference type="RefSeq" id="WP_344264650.1">
    <property type="nucleotide sequence ID" value="NZ_BAAAMR010000015.1"/>
</dbReference>
<organism evidence="1 2">
    <name type="scientific">Actinomadura napierensis</name>
    <dbReference type="NCBI Taxonomy" id="267854"/>
    <lineage>
        <taxon>Bacteria</taxon>
        <taxon>Bacillati</taxon>
        <taxon>Actinomycetota</taxon>
        <taxon>Actinomycetes</taxon>
        <taxon>Streptosporangiales</taxon>
        <taxon>Thermomonosporaceae</taxon>
        <taxon>Actinomadura</taxon>
    </lineage>
</organism>
<dbReference type="EMBL" id="BAAAMR010000015">
    <property type="protein sequence ID" value="GAA2130738.1"/>
    <property type="molecule type" value="Genomic_DNA"/>
</dbReference>
<proteinExistence type="predicted"/>
<protein>
    <submittedName>
        <fullName evidence="1">Uncharacterized protein</fullName>
    </submittedName>
</protein>
<name>A0ABP5KD38_9ACTN</name>
<dbReference type="Proteomes" id="UP001501020">
    <property type="component" value="Unassembled WGS sequence"/>
</dbReference>
<keyword evidence="2" id="KW-1185">Reference proteome</keyword>
<sequence>MTDVEWMVAHRKQAIDCADRVALLGRARIVGERAHDGLLRDSDREADFRNMPMTPAANE</sequence>
<reference evidence="2" key="1">
    <citation type="journal article" date="2019" name="Int. J. Syst. Evol. Microbiol.">
        <title>The Global Catalogue of Microorganisms (GCM) 10K type strain sequencing project: providing services to taxonomists for standard genome sequencing and annotation.</title>
        <authorList>
            <consortium name="The Broad Institute Genomics Platform"/>
            <consortium name="The Broad Institute Genome Sequencing Center for Infectious Disease"/>
            <person name="Wu L."/>
            <person name="Ma J."/>
        </authorList>
    </citation>
    <scope>NUCLEOTIDE SEQUENCE [LARGE SCALE GENOMIC DNA]</scope>
    <source>
        <strain evidence="2">JCM 13850</strain>
    </source>
</reference>
<gene>
    <name evidence="1" type="ORF">GCM10009727_22840</name>
</gene>
<evidence type="ECO:0000313" key="1">
    <source>
        <dbReference type="EMBL" id="GAA2130738.1"/>
    </source>
</evidence>
<evidence type="ECO:0000313" key="2">
    <source>
        <dbReference type="Proteomes" id="UP001501020"/>
    </source>
</evidence>
<accession>A0ABP5KD38</accession>
<comment type="caution">
    <text evidence="1">The sequence shown here is derived from an EMBL/GenBank/DDBJ whole genome shotgun (WGS) entry which is preliminary data.</text>
</comment>